<dbReference type="AlphaFoldDB" id="A0AAW9C3F0"/>
<keyword evidence="3" id="KW-0949">S-adenosyl-L-methionine</keyword>
<feature type="domain" description="Radical SAM core" evidence="8">
    <location>
        <begin position="1"/>
        <end position="220"/>
    </location>
</feature>
<dbReference type="SUPFAM" id="SSF102114">
    <property type="entry name" value="Radical SAM enzymes"/>
    <property type="match status" value="1"/>
</dbReference>
<dbReference type="SFLD" id="SFLDG01072">
    <property type="entry name" value="dehydrogenase_like"/>
    <property type="match status" value="1"/>
</dbReference>
<dbReference type="InterPro" id="IPR034491">
    <property type="entry name" value="Anaerob_Ser_sulfatase-maturase"/>
</dbReference>
<dbReference type="Pfam" id="PF04055">
    <property type="entry name" value="Radical_SAM"/>
    <property type="match status" value="1"/>
</dbReference>
<dbReference type="SFLD" id="SFLDF00285">
    <property type="entry name" value="anaerobic_Ser-type_sulfatase-m"/>
    <property type="match status" value="1"/>
</dbReference>
<evidence type="ECO:0000313" key="10">
    <source>
        <dbReference type="Proteomes" id="UP001276300"/>
    </source>
</evidence>
<dbReference type="RefSeq" id="WP_318242191.1">
    <property type="nucleotide sequence ID" value="NZ_JAUEQX010000004.1"/>
</dbReference>
<dbReference type="GO" id="GO:0046872">
    <property type="term" value="F:metal ion binding"/>
    <property type="evidence" value="ECO:0007669"/>
    <property type="project" value="UniProtKB-KW"/>
</dbReference>
<dbReference type="InterPro" id="IPR023885">
    <property type="entry name" value="4Fe4S-binding_SPASM_dom"/>
</dbReference>
<evidence type="ECO:0000256" key="4">
    <source>
        <dbReference type="ARBA" id="ARBA00022723"/>
    </source>
</evidence>
<dbReference type="CDD" id="cd21120">
    <property type="entry name" value="SPASM_anSME"/>
    <property type="match status" value="1"/>
</dbReference>
<dbReference type="EMBL" id="JAUEQX010000004">
    <property type="protein sequence ID" value="MDW3775700.1"/>
    <property type="molecule type" value="Genomic_DNA"/>
</dbReference>
<reference evidence="9" key="1">
    <citation type="journal article" date="2023" name="J Glob Antimicrob Resist">
        <title>Emergence of NDM-1 and KPC-3 carbapenemases in Kluyvera cryocrescens: Investigating genetic heterogeneity and acquisition routes of blaNDM-1 in Enterobacterales species in Portugal.</title>
        <authorList>
            <person name="Loiodice M."/>
            <person name="Ribeiro M."/>
            <person name="Peixe L."/>
            <person name="Novais A."/>
        </authorList>
    </citation>
    <scope>NUCLEOTIDE SEQUENCE</scope>
    <source>
        <strain evidence="9">K629</strain>
    </source>
</reference>
<dbReference type="GO" id="GO:0016491">
    <property type="term" value="F:oxidoreductase activity"/>
    <property type="evidence" value="ECO:0007669"/>
    <property type="project" value="InterPro"/>
</dbReference>
<dbReference type="SFLD" id="SFLDG01386">
    <property type="entry name" value="main_SPASM_domain-containing"/>
    <property type="match status" value="1"/>
</dbReference>
<evidence type="ECO:0000256" key="6">
    <source>
        <dbReference type="ARBA" id="ARBA00023014"/>
    </source>
</evidence>
<keyword evidence="2" id="KW-0004">4Fe-4S</keyword>
<dbReference type="CDD" id="cd01335">
    <property type="entry name" value="Radical_SAM"/>
    <property type="match status" value="1"/>
</dbReference>
<dbReference type="SFLD" id="SFLDS00029">
    <property type="entry name" value="Radical_SAM"/>
    <property type="match status" value="1"/>
</dbReference>
<dbReference type="Pfam" id="PF13186">
    <property type="entry name" value="SPASM"/>
    <property type="match status" value="1"/>
</dbReference>
<dbReference type="NCBIfam" id="TIGR03942">
    <property type="entry name" value="sulfatase_rSAM"/>
    <property type="match status" value="1"/>
</dbReference>
<dbReference type="Gene3D" id="3.20.20.70">
    <property type="entry name" value="Aldolase class I"/>
    <property type="match status" value="1"/>
</dbReference>
<dbReference type="InterPro" id="IPR013785">
    <property type="entry name" value="Aldolase_TIM"/>
</dbReference>
<evidence type="ECO:0000256" key="5">
    <source>
        <dbReference type="ARBA" id="ARBA00023004"/>
    </source>
</evidence>
<keyword evidence="5" id="KW-0408">Iron</keyword>
<dbReference type="InterPro" id="IPR058240">
    <property type="entry name" value="rSAM_sf"/>
</dbReference>
<keyword evidence="6" id="KW-0411">Iron-sulfur</keyword>
<accession>A0AAW9C3F0</accession>
<evidence type="ECO:0000259" key="8">
    <source>
        <dbReference type="PROSITE" id="PS51918"/>
    </source>
</evidence>
<gene>
    <name evidence="9" type="ORF">QWU01_02620</name>
</gene>
<dbReference type="InterPro" id="IPR023867">
    <property type="entry name" value="Sulphatase_maturase_rSAM"/>
</dbReference>
<sequence length="374" mass="42524">MTGCQVMAKPASSRCNLNCRYCFYIEKPQQSVMEETTLEAFIHQHIAAQPGPEVTFAWQGGEPTLCGLPFFQRVLALQKQYAGGKQIHNAFQTNGILLNDDWCRFFRENGWLVGVSLDGPADLHDTYRVNRSGKPTHHKVMKTIDMLVQHQVEFNLMVVVNRHNSQHPQRLYRYLQDLGTPFLQFIPLVERDECGNLSAESVTEQAWGSFLNGVFDIWVREDIGRVYVQLFDSTLGIWSGYPSQMCSLSETCGHAFALEANGDLYQCDHYVYPDYLLGNIHQQTIKTLNARPEAAAFGQQKSATLPQDCLQCPVLHFCHGDCPKHRISAGKSALCAGYRQFFTYSAPHMKAMRDLLKQHRSPMELMAMLNQSHR</sequence>
<dbReference type="GO" id="GO:0051539">
    <property type="term" value="F:4 iron, 4 sulfur cluster binding"/>
    <property type="evidence" value="ECO:0007669"/>
    <property type="project" value="UniProtKB-KW"/>
</dbReference>
<dbReference type="Proteomes" id="UP001276300">
    <property type="component" value="Unassembled WGS sequence"/>
</dbReference>
<evidence type="ECO:0000256" key="7">
    <source>
        <dbReference type="ARBA" id="ARBA00023601"/>
    </source>
</evidence>
<organism evidence="9 10">
    <name type="scientific">Kluyvera cryocrescens</name>
    <name type="common">Kluyvera citrophila</name>
    <dbReference type="NCBI Taxonomy" id="580"/>
    <lineage>
        <taxon>Bacteria</taxon>
        <taxon>Pseudomonadati</taxon>
        <taxon>Pseudomonadota</taxon>
        <taxon>Gammaproteobacteria</taxon>
        <taxon>Enterobacterales</taxon>
        <taxon>Enterobacteriaceae</taxon>
        <taxon>Kluyvera</taxon>
    </lineage>
</organism>
<keyword evidence="4" id="KW-0479">Metal-binding</keyword>
<dbReference type="InterPro" id="IPR007197">
    <property type="entry name" value="rSAM"/>
</dbReference>
<evidence type="ECO:0000256" key="2">
    <source>
        <dbReference type="ARBA" id="ARBA00022485"/>
    </source>
</evidence>
<evidence type="ECO:0000313" key="9">
    <source>
        <dbReference type="EMBL" id="MDW3775700.1"/>
    </source>
</evidence>
<proteinExistence type="inferred from homology"/>
<protein>
    <submittedName>
        <fullName evidence="9">Anaerobic sulfatase maturase</fullName>
    </submittedName>
</protein>
<evidence type="ECO:0000256" key="1">
    <source>
        <dbReference type="ARBA" id="ARBA00001966"/>
    </source>
</evidence>
<name>A0AAW9C3F0_KLUCR</name>
<dbReference type="PANTHER" id="PTHR43273:SF3">
    <property type="entry name" value="ANAEROBIC SULFATASE-MATURATING ENZYME HOMOLOG ASLB-RELATED"/>
    <property type="match status" value="1"/>
</dbReference>
<dbReference type="SFLD" id="SFLDG01384">
    <property type="entry name" value="thioether_bond_formation_requi"/>
    <property type="match status" value="1"/>
</dbReference>
<comment type="caution">
    <text evidence="9">The sequence shown here is derived from an EMBL/GenBank/DDBJ whole genome shotgun (WGS) entry which is preliminary data.</text>
</comment>
<evidence type="ECO:0000256" key="3">
    <source>
        <dbReference type="ARBA" id="ARBA00022691"/>
    </source>
</evidence>
<dbReference type="PROSITE" id="PS51918">
    <property type="entry name" value="RADICAL_SAM"/>
    <property type="match status" value="1"/>
</dbReference>
<dbReference type="SFLD" id="SFLDG01067">
    <property type="entry name" value="SPASM/twitch_domain_containing"/>
    <property type="match status" value="1"/>
</dbReference>
<comment type="similarity">
    <text evidence="7">Belongs to the radical SAM superfamily. Anaerobic sulfatase-maturating enzyme family.</text>
</comment>
<dbReference type="InterPro" id="IPR047207">
    <property type="entry name" value="SPASM_anSME"/>
</dbReference>
<comment type="cofactor">
    <cofactor evidence="1">
        <name>[4Fe-4S] cluster</name>
        <dbReference type="ChEBI" id="CHEBI:49883"/>
    </cofactor>
</comment>
<dbReference type="NCBIfam" id="TIGR04085">
    <property type="entry name" value="rSAM_more_4Fe4S"/>
    <property type="match status" value="1"/>
</dbReference>
<dbReference type="PANTHER" id="PTHR43273">
    <property type="entry name" value="ANAEROBIC SULFATASE-MATURATING ENZYME HOMOLOG ASLB-RELATED"/>
    <property type="match status" value="1"/>
</dbReference>